<feature type="compositionally biased region" description="Basic and acidic residues" evidence="1">
    <location>
        <begin position="78"/>
        <end position="89"/>
    </location>
</feature>
<evidence type="ECO:0000313" key="4">
    <source>
        <dbReference type="Proteomes" id="UP000652219"/>
    </source>
</evidence>
<feature type="compositionally biased region" description="Basic residues" evidence="1">
    <location>
        <begin position="103"/>
        <end position="138"/>
    </location>
</feature>
<feature type="compositionally biased region" description="Low complexity" evidence="1">
    <location>
        <begin position="49"/>
        <end position="59"/>
    </location>
</feature>
<keyword evidence="2" id="KW-0812">Transmembrane</keyword>
<name>A0A8H6J7X8_9PEZI</name>
<evidence type="ECO:0000313" key="3">
    <source>
        <dbReference type="EMBL" id="KAF6807660.1"/>
    </source>
</evidence>
<gene>
    <name evidence="3" type="ORF">CSOJ01_08024</name>
</gene>
<feature type="transmembrane region" description="Helical" evidence="2">
    <location>
        <begin position="12"/>
        <end position="34"/>
    </location>
</feature>
<keyword evidence="4" id="KW-1185">Reference proteome</keyword>
<accession>A0A8H6J7X8</accession>
<feature type="region of interest" description="Disordered" evidence="1">
    <location>
        <begin position="47"/>
        <end position="159"/>
    </location>
</feature>
<keyword evidence="2" id="KW-1133">Transmembrane helix</keyword>
<protein>
    <submittedName>
        <fullName evidence="3">Uncharacterized protein</fullName>
    </submittedName>
</protein>
<dbReference type="EMBL" id="WIGN01000132">
    <property type="protein sequence ID" value="KAF6807660.1"/>
    <property type="molecule type" value="Genomic_DNA"/>
</dbReference>
<dbReference type="Proteomes" id="UP000652219">
    <property type="component" value="Unassembled WGS sequence"/>
</dbReference>
<keyword evidence="2" id="KW-0472">Membrane</keyword>
<organism evidence="3 4">
    <name type="scientific">Colletotrichum sojae</name>
    <dbReference type="NCBI Taxonomy" id="2175907"/>
    <lineage>
        <taxon>Eukaryota</taxon>
        <taxon>Fungi</taxon>
        <taxon>Dikarya</taxon>
        <taxon>Ascomycota</taxon>
        <taxon>Pezizomycotina</taxon>
        <taxon>Sordariomycetes</taxon>
        <taxon>Hypocreomycetidae</taxon>
        <taxon>Glomerellales</taxon>
        <taxon>Glomerellaceae</taxon>
        <taxon>Colletotrichum</taxon>
        <taxon>Colletotrichum orchidearum species complex</taxon>
    </lineage>
</organism>
<comment type="caution">
    <text evidence="3">The sequence shown here is derived from an EMBL/GenBank/DDBJ whole genome shotgun (WGS) entry which is preliminary data.</text>
</comment>
<sequence>MHQLSRRDAEQGRIAGMLVGCLIGGLVAVGLVYYCVNCVFGREPRKKGGQQQQQQQQQQGHHHGHAHNAQPRQHRCTLHADHGPHECTHARTRGHAGGNVNHPHAHRWTHHRHTHRHHPKRKTKPKRSTKTKKRKSARRERSGNRPRGTTVQFMPMPPMDMPAPVADAAGMRIGMGMGFGVNDGFIDYVPPLGMEDPMQGTAWGVDPDFRVEQFADPDDPDGDREVGCNECCFAFWDALCGVEPGSRNLERDIGLDGGPVVLGEEEMAAV</sequence>
<evidence type="ECO:0000256" key="2">
    <source>
        <dbReference type="SAM" id="Phobius"/>
    </source>
</evidence>
<feature type="compositionally biased region" description="Basic residues" evidence="1">
    <location>
        <begin position="60"/>
        <end position="77"/>
    </location>
</feature>
<proteinExistence type="predicted"/>
<dbReference type="AlphaFoldDB" id="A0A8H6J7X8"/>
<evidence type="ECO:0000256" key="1">
    <source>
        <dbReference type="SAM" id="MobiDB-lite"/>
    </source>
</evidence>
<reference evidence="3 4" key="1">
    <citation type="journal article" date="2020" name="Phytopathology">
        <title>Genome Sequence Resources of Colletotrichum truncatum, C. plurivorum, C. musicola, and C. sojae: Four Species Pathogenic to Soybean (Glycine max).</title>
        <authorList>
            <person name="Rogerio F."/>
            <person name="Boufleur T.R."/>
            <person name="Ciampi-Guillardi M."/>
            <person name="Sukno S.A."/>
            <person name="Thon M.R."/>
            <person name="Massola Junior N.S."/>
            <person name="Baroncelli R."/>
        </authorList>
    </citation>
    <scope>NUCLEOTIDE SEQUENCE [LARGE SCALE GENOMIC DNA]</scope>
    <source>
        <strain evidence="3 4">LFN0009</strain>
    </source>
</reference>